<evidence type="ECO:0000313" key="2">
    <source>
        <dbReference type="Proteomes" id="UP000784294"/>
    </source>
</evidence>
<sequence>MLEKPLVIRQYHYPTLGTIIAAKAEDFGKASGNPTHFGRVDDTRSYFHISLNMLKESWTPVSPGSTNDNDVLKTISTTNKLQLTFRFGFSKAAFISTQIQACEATLSQKLAILGRRVRHSSKLVLTNQRPYHYRRLANVLLVMLNGFETSVDN</sequence>
<proteinExistence type="predicted"/>
<reference evidence="1" key="1">
    <citation type="submission" date="2018-11" db="EMBL/GenBank/DDBJ databases">
        <authorList>
            <consortium name="Pathogen Informatics"/>
        </authorList>
    </citation>
    <scope>NUCLEOTIDE SEQUENCE</scope>
</reference>
<accession>A0A448WD25</accession>
<dbReference type="EMBL" id="CAAALY010004843">
    <property type="protein sequence ID" value="VEL08830.1"/>
    <property type="molecule type" value="Genomic_DNA"/>
</dbReference>
<dbReference type="AlphaFoldDB" id="A0A448WD25"/>
<evidence type="ECO:0000313" key="1">
    <source>
        <dbReference type="EMBL" id="VEL08830.1"/>
    </source>
</evidence>
<organism evidence="1 2">
    <name type="scientific">Protopolystoma xenopodis</name>
    <dbReference type="NCBI Taxonomy" id="117903"/>
    <lineage>
        <taxon>Eukaryota</taxon>
        <taxon>Metazoa</taxon>
        <taxon>Spiralia</taxon>
        <taxon>Lophotrochozoa</taxon>
        <taxon>Platyhelminthes</taxon>
        <taxon>Monogenea</taxon>
        <taxon>Polyopisthocotylea</taxon>
        <taxon>Polystomatidea</taxon>
        <taxon>Polystomatidae</taxon>
        <taxon>Protopolystoma</taxon>
    </lineage>
</organism>
<name>A0A448WD25_9PLAT</name>
<gene>
    <name evidence="1" type="ORF">PXEA_LOCUS2270</name>
</gene>
<comment type="caution">
    <text evidence="1">The sequence shown here is derived from an EMBL/GenBank/DDBJ whole genome shotgun (WGS) entry which is preliminary data.</text>
</comment>
<protein>
    <submittedName>
        <fullName evidence="1">Uncharacterized protein</fullName>
    </submittedName>
</protein>
<keyword evidence="2" id="KW-1185">Reference proteome</keyword>
<dbReference type="Proteomes" id="UP000784294">
    <property type="component" value="Unassembled WGS sequence"/>
</dbReference>